<evidence type="ECO:0000313" key="2">
    <source>
        <dbReference type="WBParaSite" id="SMRG1_74270.1"/>
    </source>
</evidence>
<dbReference type="Proteomes" id="UP000050790">
    <property type="component" value="Unassembled WGS sequence"/>
</dbReference>
<proteinExistence type="predicted"/>
<name>A0AA85ABR8_9TREM</name>
<organism evidence="1 2">
    <name type="scientific">Schistosoma margrebowiei</name>
    <dbReference type="NCBI Taxonomy" id="48269"/>
    <lineage>
        <taxon>Eukaryota</taxon>
        <taxon>Metazoa</taxon>
        <taxon>Spiralia</taxon>
        <taxon>Lophotrochozoa</taxon>
        <taxon>Platyhelminthes</taxon>
        <taxon>Trematoda</taxon>
        <taxon>Digenea</taxon>
        <taxon>Strigeidida</taxon>
        <taxon>Schistosomatoidea</taxon>
        <taxon>Schistosomatidae</taxon>
        <taxon>Schistosoma</taxon>
    </lineage>
</organism>
<sequence length="525" mass="57903">MTSQILVSSAPADDEKNFSIRMRFKTGLFPERTPPPIGTSLVVTTEALLTPKITVDFSMIVSSNCPTQYDAVNFIKCPQSVNYGGVYDYSVNFFLSRPIGDYTFTFSTDQYSASIGHISLTLPPTFATYPEGYKINTEEFVTSNAVLTTFGYVSVTNLQSLGIVNDSTLSLSNEISYLIPVFTADYNKLPVNFTYNMTLGSYSTSGSFMFITTTPAILVELLPIRVNLQPGERTTITVKYIFPLNSTYPNSSVEISGGGANDNNETIICVNDFRISLGSNLVPLTTTYSSTYKPNNQTGLMDRVIIHFENIVNIGTVSVPLMRNTAMLSVDIQLSDSKSVENGTVWLMQFAGRFNNITKLTNLSVICVRTGLEKPSIEVVPSQLSLVASNDCPNRFLKDRINKGVEKTFNMGPFVEQIIAYTNPLGILFGLGANGGGVMLSKNFGKTWISINPFMYQNTLNTSTGIITASVVPWISSTGSIDNTLFESFCKMRVAEQWNVCINQIYANQMLLANWTYTCPKIKLF</sequence>
<reference evidence="2" key="1">
    <citation type="submission" date="2023-11" db="UniProtKB">
        <authorList>
            <consortium name="WormBaseParasite"/>
        </authorList>
    </citation>
    <scope>IDENTIFICATION</scope>
</reference>
<evidence type="ECO:0000313" key="1">
    <source>
        <dbReference type="Proteomes" id="UP000050790"/>
    </source>
</evidence>
<accession>A0AA85ABR8</accession>
<protein>
    <submittedName>
        <fullName evidence="2">Uncharacterized protein</fullName>
    </submittedName>
</protein>
<dbReference type="WBParaSite" id="SMRG1_74270.1">
    <property type="protein sequence ID" value="SMRG1_74270.1"/>
    <property type="gene ID" value="SMRG1_74270"/>
</dbReference>
<dbReference type="AlphaFoldDB" id="A0AA85ABR8"/>